<keyword evidence="3" id="KW-1185">Reference proteome</keyword>
<evidence type="ECO:0000313" key="2">
    <source>
        <dbReference type="EMBL" id="CAH3022228.1"/>
    </source>
</evidence>
<protein>
    <submittedName>
        <fullName evidence="2">Uncharacterized protein</fullName>
    </submittedName>
</protein>
<feature type="region of interest" description="Disordered" evidence="1">
    <location>
        <begin position="73"/>
        <end position="140"/>
    </location>
</feature>
<sequence length="140" mass="15534">MNPITSTVAASCNRLVVSPRPSPRNSPRNSPVAGRKSPFLDLPEERKRRDSKEILQYKKMLADSTSQAYRAKRIENRNSGVNAGIGNAHTTNQRPPRRLLEEAVQARTAAEKHRKKKPANVKTSSSANNNTKKGKNCSIM</sequence>
<dbReference type="Proteomes" id="UP001159427">
    <property type="component" value="Unassembled WGS sequence"/>
</dbReference>
<organism evidence="2 3">
    <name type="scientific">Porites evermanni</name>
    <dbReference type="NCBI Taxonomy" id="104178"/>
    <lineage>
        <taxon>Eukaryota</taxon>
        <taxon>Metazoa</taxon>
        <taxon>Cnidaria</taxon>
        <taxon>Anthozoa</taxon>
        <taxon>Hexacorallia</taxon>
        <taxon>Scleractinia</taxon>
        <taxon>Fungiina</taxon>
        <taxon>Poritidae</taxon>
        <taxon>Porites</taxon>
    </lineage>
</organism>
<dbReference type="EMBL" id="CALNXI010000210">
    <property type="protein sequence ID" value="CAH3022228.1"/>
    <property type="molecule type" value="Genomic_DNA"/>
</dbReference>
<reference evidence="2 3" key="1">
    <citation type="submission" date="2022-05" db="EMBL/GenBank/DDBJ databases">
        <authorList>
            <consortium name="Genoscope - CEA"/>
            <person name="William W."/>
        </authorList>
    </citation>
    <scope>NUCLEOTIDE SEQUENCE [LARGE SCALE GENOMIC DNA]</scope>
</reference>
<gene>
    <name evidence="2" type="ORF">PEVE_00014601</name>
</gene>
<evidence type="ECO:0000313" key="3">
    <source>
        <dbReference type="Proteomes" id="UP001159427"/>
    </source>
</evidence>
<proteinExistence type="predicted"/>
<feature type="compositionally biased region" description="Basic and acidic residues" evidence="1">
    <location>
        <begin position="43"/>
        <end position="55"/>
    </location>
</feature>
<feature type="compositionally biased region" description="Low complexity" evidence="1">
    <location>
        <begin position="16"/>
        <end position="32"/>
    </location>
</feature>
<evidence type="ECO:0000256" key="1">
    <source>
        <dbReference type="SAM" id="MobiDB-lite"/>
    </source>
</evidence>
<name>A0ABN8M3S2_9CNID</name>
<feature type="region of interest" description="Disordered" evidence="1">
    <location>
        <begin position="16"/>
        <end position="55"/>
    </location>
</feature>
<accession>A0ABN8M3S2</accession>
<feature type="compositionally biased region" description="Polar residues" evidence="1">
    <location>
        <begin position="121"/>
        <end position="131"/>
    </location>
</feature>
<comment type="caution">
    <text evidence="2">The sequence shown here is derived from an EMBL/GenBank/DDBJ whole genome shotgun (WGS) entry which is preliminary data.</text>
</comment>